<reference evidence="2 3" key="1">
    <citation type="submission" date="2016-10" db="EMBL/GenBank/DDBJ databases">
        <authorList>
            <person name="Varghese N."/>
            <person name="Submissions S."/>
        </authorList>
    </citation>
    <scope>NUCLEOTIDE SEQUENCE [LARGE SCALE GENOMIC DNA]</scope>
    <source>
        <strain evidence="2 3">CGMCC 1.6377</strain>
    </source>
</reference>
<sequence length="250" mass="28703">MSQSVWETATIDDTIRDITTGARLDYRAGPIHEGEGDGDLPPAWGVDVESYAVGYEPVGETSIGDASERYRHSKFSRFRTPADRLAKHNEGRHPSDGTLSARLARLDKKRITQAYCSRFDVTQFQRDEAVRAMLLLNLDDFGQNKRIEKVALTVIRVVVNYNRFAHLRDEDGTRISETGDFKRLAESVNLDKRTMRRLSRSIKEKLSAAEFFQKDLERQDLRQAEFQYRNVSDTQQPGHAWPDHNSEWNA</sequence>
<evidence type="ECO:0000313" key="3">
    <source>
        <dbReference type="Proteomes" id="UP000323537"/>
    </source>
</evidence>
<evidence type="ECO:0000313" key="2">
    <source>
        <dbReference type="EMBL" id="SFH40077.1"/>
    </source>
</evidence>
<dbReference type="EMBL" id="FOPZ01000003">
    <property type="protein sequence ID" value="SFH40077.1"/>
    <property type="molecule type" value="Genomic_DNA"/>
</dbReference>
<name>A0A1I2ZQF4_9EURY</name>
<accession>A0A1I2ZQF4</accession>
<organism evidence="2 3">
    <name type="scientific">Halorubrum aquaticum</name>
    <dbReference type="NCBI Taxonomy" id="387340"/>
    <lineage>
        <taxon>Archaea</taxon>
        <taxon>Methanobacteriati</taxon>
        <taxon>Methanobacteriota</taxon>
        <taxon>Stenosarchaea group</taxon>
        <taxon>Halobacteria</taxon>
        <taxon>Halobacteriales</taxon>
        <taxon>Haloferacaceae</taxon>
        <taxon>Halorubrum</taxon>
    </lineage>
</organism>
<keyword evidence="3" id="KW-1185">Reference proteome</keyword>
<gene>
    <name evidence="2" type="ORF">SAMN04488066_10313</name>
</gene>
<feature type="region of interest" description="Disordered" evidence="1">
    <location>
        <begin position="227"/>
        <end position="250"/>
    </location>
</feature>
<feature type="compositionally biased region" description="Basic and acidic residues" evidence="1">
    <location>
        <begin position="241"/>
        <end position="250"/>
    </location>
</feature>
<dbReference type="Proteomes" id="UP000323537">
    <property type="component" value="Unassembled WGS sequence"/>
</dbReference>
<evidence type="ECO:0000256" key="1">
    <source>
        <dbReference type="SAM" id="MobiDB-lite"/>
    </source>
</evidence>
<dbReference type="AlphaFoldDB" id="A0A1I2ZQF4"/>
<protein>
    <submittedName>
        <fullName evidence="2">Uncharacterized protein</fullName>
    </submittedName>
</protein>
<proteinExistence type="predicted"/>